<dbReference type="InterPro" id="IPR006121">
    <property type="entry name" value="HMA_dom"/>
</dbReference>
<dbReference type="Gene3D" id="3.30.70.100">
    <property type="match status" value="1"/>
</dbReference>
<dbReference type="SUPFAM" id="SSF55008">
    <property type="entry name" value="HMA, heavy metal-associated domain"/>
    <property type="match status" value="1"/>
</dbReference>
<dbReference type="AlphaFoldDB" id="A0A1F8B9H8"/>
<reference evidence="2 3" key="1">
    <citation type="journal article" date="2016" name="Nat. Commun.">
        <title>Thousands of microbial genomes shed light on interconnected biogeochemical processes in an aquifer system.</title>
        <authorList>
            <person name="Anantharaman K."/>
            <person name="Brown C.T."/>
            <person name="Hug L.A."/>
            <person name="Sharon I."/>
            <person name="Castelle C.J."/>
            <person name="Probst A.J."/>
            <person name="Thomas B.C."/>
            <person name="Singh A."/>
            <person name="Wilkins M.J."/>
            <person name="Karaoz U."/>
            <person name="Brodie E.L."/>
            <person name="Williams K.H."/>
            <person name="Hubbard S.S."/>
            <person name="Banfield J.F."/>
        </authorList>
    </citation>
    <scope>NUCLEOTIDE SEQUENCE [LARGE SCALE GENOMIC DNA]</scope>
</reference>
<organism evidence="2 3">
    <name type="scientific">Candidatus Woesebacteria bacterium RIFCSPLOWO2_01_FULL_39_10b</name>
    <dbReference type="NCBI Taxonomy" id="1802517"/>
    <lineage>
        <taxon>Bacteria</taxon>
        <taxon>Candidatus Woeseibacteriota</taxon>
    </lineage>
</organism>
<dbReference type="EMBL" id="MGHD01000010">
    <property type="protein sequence ID" value="OGM59998.1"/>
    <property type="molecule type" value="Genomic_DNA"/>
</dbReference>
<evidence type="ECO:0000313" key="2">
    <source>
        <dbReference type="EMBL" id="OGM59998.1"/>
    </source>
</evidence>
<dbReference type="STRING" id="1802517.A2892_03825"/>
<comment type="caution">
    <text evidence="2">The sequence shown here is derived from an EMBL/GenBank/DDBJ whole genome shotgun (WGS) entry which is preliminary data.</text>
</comment>
<dbReference type="CDD" id="cd00371">
    <property type="entry name" value="HMA"/>
    <property type="match status" value="1"/>
</dbReference>
<dbReference type="InterPro" id="IPR036163">
    <property type="entry name" value="HMA_dom_sf"/>
</dbReference>
<feature type="domain" description="HMA" evidence="1">
    <location>
        <begin position="5"/>
        <end position="63"/>
    </location>
</feature>
<dbReference type="GO" id="GO:0046872">
    <property type="term" value="F:metal ion binding"/>
    <property type="evidence" value="ECO:0007669"/>
    <property type="project" value="InterPro"/>
</dbReference>
<name>A0A1F8B9H8_9BACT</name>
<evidence type="ECO:0000259" key="1">
    <source>
        <dbReference type="Pfam" id="PF00403"/>
    </source>
</evidence>
<dbReference type="Proteomes" id="UP000176404">
    <property type="component" value="Unassembled WGS sequence"/>
</dbReference>
<protein>
    <recommendedName>
        <fullName evidence="1">HMA domain-containing protein</fullName>
    </recommendedName>
</protein>
<sequence>MIKKTYKITGMDCNACAKMIELDLEEMGVNASCDFAKGTLKANLDNQALEGKISQVIEKSGYKLIPIDQ</sequence>
<accession>A0A1F8B9H8</accession>
<gene>
    <name evidence="2" type="ORF">A2892_03825</name>
</gene>
<dbReference type="Pfam" id="PF00403">
    <property type="entry name" value="HMA"/>
    <property type="match status" value="1"/>
</dbReference>
<evidence type="ECO:0000313" key="3">
    <source>
        <dbReference type="Proteomes" id="UP000176404"/>
    </source>
</evidence>
<proteinExistence type="predicted"/>